<protein>
    <submittedName>
        <fullName evidence="2">Uncharacterized protein</fullName>
    </submittedName>
</protein>
<accession>A0A9W3HR32</accession>
<keyword evidence="1" id="KW-0472">Membrane</keyword>
<sequence length="100" mass="11705">MTFAQDEALIQTTATNYMLLYVIIFMMLKVKKTFYLWLFVVGVCGDIHISKFEHEYAQLDFNATNWTEASWYKLYTGKIINFGANLGNVNKNKACRVFRK</sequence>
<evidence type="ECO:0000313" key="2">
    <source>
        <dbReference type="EMBL" id="AAB33904.1"/>
    </source>
</evidence>
<keyword evidence="1" id="KW-1133">Transmembrane helix</keyword>
<dbReference type="EMBL" id="AF252854">
    <property type="protein sequence ID" value="AAB33904.1"/>
    <property type="molecule type" value="Genomic_DNA"/>
</dbReference>
<dbReference type="Proteomes" id="UP000154597">
    <property type="component" value="Segment"/>
</dbReference>
<evidence type="ECO:0000313" key="3">
    <source>
        <dbReference type="Proteomes" id="UP000154597"/>
    </source>
</evidence>
<reference evidence="2 3" key="4">
    <citation type="journal article" date="1998" name="Intervirology">
        <title>Sequencing analysis of the region encoding the DNA polymerase of bovine adenovirus serotypes 2 and 3.</title>
        <authorList>
            <person name="Yagubi A."/>
            <person name="Ojkic D."/>
            <person name="Bautista D.S."/>
            <person name="Haj-Ahmad Y."/>
        </authorList>
    </citation>
    <scope>NUCLEOTIDE SEQUENCE [LARGE SCALE GENOMIC DNA]</scope>
</reference>
<dbReference type="KEGG" id="vg:1732710"/>
<dbReference type="GeneID" id="1732710"/>
<dbReference type="RefSeq" id="NP_064291.1">
    <property type="nucleotide sequence ID" value="NC_002513.1"/>
</dbReference>
<organism evidence="2 3">
    <name type="scientific">Bovine adenovirus 2</name>
    <name type="common">BAdV-2</name>
    <name type="synonym">Mastadenovirus bos2</name>
    <dbReference type="NCBI Taxonomy" id="114429"/>
    <lineage>
        <taxon>Viruses</taxon>
        <taxon>Varidnaviria</taxon>
        <taxon>Bamfordvirae</taxon>
        <taxon>Preplasmiviricota</taxon>
        <taxon>Polisuviricotina</taxon>
        <taxon>Pharingeaviricetes</taxon>
        <taxon>Rowavirales</taxon>
        <taxon>Adenoviridae</taxon>
        <taxon>Mastadenovirus</taxon>
        <taxon>Mastadenovirus bovidae</taxon>
        <taxon>Ovine mastadenovirus A</taxon>
    </lineage>
</organism>
<organismHost>
    <name type="scientific">Bos taurus</name>
    <name type="common">Bovine</name>
    <dbReference type="NCBI Taxonomy" id="9913"/>
</organismHost>
<feature type="transmembrane region" description="Helical" evidence="1">
    <location>
        <begin position="9"/>
        <end position="28"/>
    </location>
</feature>
<keyword evidence="3" id="KW-1185">Reference proteome</keyword>
<reference evidence="2 3" key="3">
    <citation type="journal article" date="1997" name="Intervirology">
        <title>Sequence analysis of the terminal protein precursor coding regions from bovine adenovirus serotypes 2 and 3.</title>
        <authorList>
            <person name="Ojkic D."/>
            <person name="Yagubi A."/>
            <person name="Bautista D."/>
            <person name="Haj-Ahmad Y."/>
        </authorList>
    </citation>
    <scope>NUCLEOTIDE SEQUENCE [LARGE SCALE GENOMIC DNA]</scope>
</reference>
<reference evidence="2 3" key="2">
    <citation type="journal article" date="1994" name="Intervirology">
        <title>Sequence analysis of the putative E3 region of bovine adenovirus type 2.</title>
        <authorList>
            <person name="Esford L.E."/>
            <person name="Haj-Ahmad Y."/>
        </authorList>
    </citation>
    <scope>NUCLEOTIDE SEQUENCE [LARGE SCALE GENOMIC DNA]</scope>
</reference>
<reference evidence="2 3" key="1">
    <citation type="journal article" date="1993" name="Intervirology">
        <title>Subcloning and restriction enzyme mapping of bovine adenovirus type 2.</title>
        <authorList>
            <person name="Salmon K."/>
            <person name="Esford L."/>
            <person name="Haj-Ahmad Y."/>
        </authorList>
    </citation>
    <scope>NUCLEOTIDE SEQUENCE [LARGE SCALE GENOMIC DNA]</scope>
</reference>
<keyword evidence="1" id="KW-0812">Transmembrane</keyword>
<name>A0A9W3HR32_ADEB2</name>
<evidence type="ECO:0000256" key="1">
    <source>
        <dbReference type="SAM" id="Phobius"/>
    </source>
</evidence>
<proteinExistence type="predicted"/>